<dbReference type="Pfam" id="PF08282">
    <property type="entry name" value="Hydrolase_3"/>
    <property type="match status" value="1"/>
</dbReference>
<dbReference type="EMBL" id="QNVH01000035">
    <property type="protein sequence ID" value="TDA38559.1"/>
    <property type="molecule type" value="Genomic_DNA"/>
</dbReference>
<dbReference type="Gene3D" id="3.40.50.1000">
    <property type="entry name" value="HAD superfamily/HAD-like"/>
    <property type="match status" value="1"/>
</dbReference>
<dbReference type="Proteomes" id="UP000315399">
    <property type="component" value="Unassembled WGS sequence"/>
</dbReference>
<dbReference type="PANTHER" id="PTHR10000">
    <property type="entry name" value="PHOSPHOSERINE PHOSPHATASE"/>
    <property type="match status" value="1"/>
</dbReference>
<dbReference type="InterPro" id="IPR023214">
    <property type="entry name" value="HAD_sf"/>
</dbReference>
<dbReference type="GO" id="GO:0005829">
    <property type="term" value="C:cytosol"/>
    <property type="evidence" value="ECO:0007669"/>
    <property type="project" value="TreeGrafter"/>
</dbReference>
<dbReference type="PANTHER" id="PTHR10000:SF8">
    <property type="entry name" value="HAD SUPERFAMILY HYDROLASE-LIKE, TYPE 3"/>
    <property type="match status" value="1"/>
</dbReference>
<evidence type="ECO:0000313" key="2">
    <source>
        <dbReference type="Proteomes" id="UP000315399"/>
    </source>
</evidence>
<dbReference type="SUPFAM" id="SSF56784">
    <property type="entry name" value="HAD-like"/>
    <property type="match status" value="1"/>
</dbReference>
<reference evidence="1 2" key="1">
    <citation type="journal article" date="2019" name="Nat. Microbiol.">
        <title>Expanding anaerobic alkane metabolism in the domain of Archaea.</title>
        <authorList>
            <person name="Wang Y."/>
            <person name="Wegener G."/>
            <person name="Hou J."/>
            <person name="Wang F."/>
            <person name="Xiao X."/>
        </authorList>
    </citation>
    <scope>NUCLEOTIDE SEQUENCE [LARGE SCALE GENOMIC DNA]</scope>
    <source>
        <strain evidence="1">WYZ-LMO10</strain>
    </source>
</reference>
<dbReference type="AlphaFoldDB" id="A0A523BC79"/>
<comment type="caution">
    <text evidence="1">The sequence shown here is derived from an EMBL/GenBank/DDBJ whole genome shotgun (WGS) entry which is preliminary data.</text>
</comment>
<organism evidence="1 2">
    <name type="scientific">Thermoproteota archaeon</name>
    <dbReference type="NCBI Taxonomy" id="2056631"/>
    <lineage>
        <taxon>Archaea</taxon>
        <taxon>Thermoproteota</taxon>
    </lineage>
</organism>
<gene>
    <name evidence="1" type="ORF">DSO08_04060</name>
</gene>
<proteinExistence type="predicted"/>
<dbReference type="GO" id="GO:0016791">
    <property type="term" value="F:phosphatase activity"/>
    <property type="evidence" value="ECO:0007669"/>
    <property type="project" value="TreeGrafter"/>
</dbReference>
<protein>
    <recommendedName>
        <fullName evidence="3">Phosphoglycolate phosphatase</fullName>
    </recommendedName>
</protein>
<evidence type="ECO:0008006" key="3">
    <source>
        <dbReference type="Google" id="ProtNLM"/>
    </source>
</evidence>
<dbReference type="Gene3D" id="3.90.1070.10">
    <property type="match status" value="1"/>
</dbReference>
<accession>A0A523BC79</accession>
<dbReference type="InterPro" id="IPR036412">
    <property type="entry name" value="HAD-like_sf"/>
</dbReference>
<evidence type="ECO:0000313" key="1">
    <source>
        <dbReference type="EMBL" id="TDA38559.1"/>
    </source>
</evidence>
<dbReference type="GO" id="GO:0000287">
    <property type="term" value="F:magnesium ion binding"/>
    <property type="evidence" value="ECO:0007669"/>
    <property type="project" value="TreeGrafter"/>
</dbReference>
<name>A0A523BC79_9CREN</name>
<sequence>MKINADLIVMDYDRTVASEDLGFKISEDVKEVLLKIPQKKILATGRLHEDIPDRDVVRIFDAMVVENGTILITECGKRKEVLIGGEWTDLKKNLVEVLQEGRIHFKCGEVIIFGDIKDLPILKERLGKHGLLNDVFIDLNKDGYMIMPAGWNKGRGAKVAAMSLGGGRLMAIGDEVNDLSLFEIADVRVAVGNAVPELKKMADIICDKDNGKGVIEVLTSLGGLTKW</sequence>